<comment type="caution">
    <text evidence="1">The sequence shown here is derived from an EMBL/GenBank/DDBJ whole genome shotgun (WGS) entry which is preliminary data.</text>
</comment>
<dbReference type="EMBL" id="JABSTV010000249">
    <property type="protein sequence ID" value="KAH7986841.1"/>
    <property type="molecule type" value="Genomic_DNA"/>
</dbReference>
<protein>
    <submittedName>
        <fullName evidence="1">Uncharacterized protein</fullName>
    </submittedName>
</protein>
<evidence type="ECO:0000313" key="1">
    <source>
        <dbReference type="EMBL" id="KAH7986841.1"/>
    </source>
</evidence>
<dbReference type="VEuPathDB" id="VectorBase:RSAN_032421"/>
<proteinExistence type="predicted"/>
<reference evidence="1" key="2">
    <citation type="submission" date="2021-09" db="EMBL/GenBank/DDBJ databases">
        <authorList>
            <person name="Jia N."/>
            <person name="Wang J."/>
            <person name="Shi W."/>
            <person name="Du L."/>
            <person name="Sun Y."/>
            <person name="Zhan W."/>
            <person name="Jiang J."/>
            <person name="Wang Q."/>
            <person name="Zhang B."/>
            <person name="Ji P."/>
            <person name="Sakyi L.B."/>
            <person name="Cui X."/>
            <person name="Yuan T."/>
            <person name="Jiang B."/>
            <person name="Yang W."/>
            <person name="Lam T.T.-Y."/>
            <person name="Chang Q."/>
            <person name="Ding S."/>
            <person name="Wang X."/>
            <person name="Zhu J."/>
            <person name="Ruan X."/>
            <person name="Zhao L."/>
            <person name="Wei J."/>
            <person name="Que T."/>
            <person name="Du C."/>
            <person name="Cheng J."/>
            <person name="Dai P."/>
            <person name="Han X."/>
            <person name="Huang E."/>
            <person name="Gao Y."/>
            <person name="Liu J."/>
            <person name="Shao H."/>
            <person name="Ye R."/>
            <person name="Li L."/>
            <person name="Wei W."/>
            <person name="Wang X."/>
            <person name="Wang C."/>
            <person name="Huo Q."/>
            <person name="Li W."/>
            <person name="Guo W."/>
            <person name="Chen H."/>
            <person name="Chen S."/>
            <person name="Zhou L."/>
            <person name="Zhou L."/>
            <person name="Ni X."/>
            <person name="Tian J."/>
            <person name="Zhou Y."/>
            <person name="Sheng Y."/>
            <person name="Liu T."/>
            <person name="Pan Y."/>
            <person name="Xia L."/>
            <person name="Li J."/>
            <person name="Zhao F."/>
            <person name="Cao W."/>
        </authorList>
    </citation>
    <scope>NUCLEOTIDE SEQUENCE</scope>
    <source>
        <strain evidence="1">Rsan-2018</strain>
        <tissue evidence="1">Larvae</tissue>
    </source>
</reference>
<gene>
    <name evidence="1" type="ORF">HPB52_024694</name>
</gene>
<reference evidence="1" key="1">
    <citation type="journal article" date="2020" name="Cell">
        <title>Large-Scale Comparative Analyses of Tick Genomes Elucidate Their Genetic Diversity and Vector Capacities.</title>
        <authorList>
            <consortium name="Tick Genome and Microbiome Consortium (TIGMIC)"/>
            <person name="Jia N."/>
            <person name="Wang J."/>
            <person name="Shi W."/>
            <person name="Du L."/>
            <person name="Sun Y."/>
            <person name="Zhan W."/>
            <person name="Jiang J.F."/>
            <person name="Wang Q."/>
            <person name="Zhang B."/>
            <person name="Ji P."/>
            <person name="Bell-Sakyi L."/>
            <person name="Cui X.M."/>
            <person name="Yuan T.T."/>
            <person name="Jiang B.G."/>
            <person name="Yang W.F."/>
            <person name="Lam T.T."/>
            <person name="Chang Q.C."/>
            <person name="Ding S.J."/>
            <person name="Wang X.J."/>
            <person name="Zhu J.G."/>
            <person name="Ruan X.D."/>
            <person name="Zhao L."/>
            <person name="Wei J.T."/>
            <person name="Ye R.Z."/>
            <person name="Que T.C."/>
            <person name="Du C.H."/>
            <person name="Zhou Y.H."/>
            <person name="Cheng J.X."/>
            <person name="Dai P.F."/>
            <person name="Guo W.B."/>
            <person name="Han X.H."/>
            <person name="Huang E.J."/>
            <person name="Li L.F."/>
            <person name="Wei W."/>
            <person name="Gao Y.C."/>
            <person name="Liu J.Z."/>
            <person name="Shao H.Z."/>
            <person name="Wang X."/>
            <person name="Wang C.C."/>
            <person name="Yang T.C."/>
            <person name="Huo Q.B."/>
            <person name="Li W."/>
            <person name="Chen H.Y."/>
            <person name="Chen S.E."/>
            <person name="Zhou L.G."/>
            <person name="Ni X.B."/>
            <person name="Tian J.H."/>
            <person name="Sheng Y."/>
            <person name="Liu T."/>
            <person name="Pan Y.S."/>
            <person name="Xia L.Y."/>
            <person name="Li J."/>
            <person name="Zhao F."/>
            <person name="Cao W.C."/>
        </authorList>
    </citation>
    <scope>NUCLEOTIDE SEQUENCE</scope>
    <source>
        <strain evidence="1">Rsan-2018</strain>
    </source>
</reference>
<accession>A0A9D4TDY8</accession>
<evidence type="ECO:0000313" key="2">
    <source>
        <dbReference type="Proteomes" id="UP000821837"/>
    </source>
</evidence>
<organism evidence="1 2">
    <name type="scientific">Rhipicephalus sanguineus</name>
    <name type="common">Brown dog tick</name>
    <name type="synonym">Ixodes sanguineus</name>
    <dbReference type="NCBI Taxonomy" id="34632"/>
    <lineage>
        <taxon>Eukaryota</taxon>
        <taxon>Metazoa</taxon>
        <taxon>Ecdysozoa</taxon>
        <taxon>Arthropoda</taxon>
        <taxon>Chelicerata</taxon>
        <taxon>Arachnida</taxon>
        <taxon>Acari</taxon>
        <taxon>Parasitiformes</taxon>
        <taxon>Ixodida</taxon>
        <taxon>Ixodoidea</taxon>
        <taxon>Ixodidae</taxon>
        <taxon>Rhipicephalinae</taxon>
        <taxon>Rhipicephalus</taxon>
        <taxon>Rhipicephalus</taxon>
    </lineage>
</organism>
<keyword evidence="2" id="KW-1185">Reference proteome</keyword>
<dbReference type="AlphaFoldDB" id="A0A9D4TDY8"/>
<dbReference type="Proteomes" id="UP000821837">
    <property type="component" value="Unassembled WGS sequence"/>
</dbReference>
<sequence length="121" mass="13490">MGQIGAAGSNINIEAICDLIRSVVRDELQRIHCPPQPPAAGSISSLIRSEVQQALQVPLSSDVTSLDVTSTRTESRRASYARLLVMLRDSRATLLVTNFSNEQRHLFRRTAIAFAYPKRRR</sequence>
<name>A0A9D4TDY8_RHISA</name>